<accession>A0A914C9T9</accession>
<dbReference type="AlphaFoldDB" id="A0A914C9T9"/>
<protein>
    <submittedName>
        <fullName evidence="3">Mos1 transposase HTH domain-containing protein</fullName>
    </submittedName>
</protein>
<dbReference type="Pfam" id="PF17906">
    <property type="entry name" value="HTH_48"/>
    <property type="match status" value="1"/>
</dbReference>
<evidence type="ECO:0000313" key="3">
    <source>
        <dbReference type="WBParaSite" id="ACRNAN_Path_663.g2495.t1"/>
    </source>
</evidence>
<dbReference type="InterPro" id="IPR041426">
    <property type="entry name" value="Mos1_HTH"/>
</dbReference>
<organism evidence="2 3">
    <name type="scientific">Acrobeloides nanus</name>
    <dbReference type="NCBI Taxonomy" id="290746"/>
    <lineage>
        <taxon>Eukaryota</taxon>
        <taxon>Metazoa</taxon>
        <taxon>Ecdysozoa</taxon>
        <taxon>Nematoda</taxon>
        <taxon>Chromadorea</taxon>
        <taxon>Rhabditida</taxon>
        <taxon>Tylenchina</taxon>
        <taxon>Cephalobomorpha</taxon>
        <taxon>Cephaloboidea</taxon>
        <taxon>Cephalobidae</taxon>
        <taxon>Acrobeloides</taxon>
    </lineage>
</organism>
<evidence type="ECO:0000259" key="1">
    <source>
        <dbReference type="Pfam" id="PF17906"/>
    </source>
</evidence>
<proteinExistence type="predicted"/>
<dbReference type="WBParaSite" id="ACRNAN_Path_663.g2495.t1">
    <property type="protein sequence ID" value="ACRNAN_Path_663.g2495.t1"/>
    <property type="gene ID" value="ACRNAN_Path_663.g2495"/>
</dbReference>
<keyword evidence="2" id="KW-1185">Reference proteome</keyword>
<evidence type="ECO:0000313" key="2">
    <source>
        <dbReference type="Proteomes" id="UP000887540"/>
    </source>
</evidence>
<sequence length="427" mass="51077">MALSPIHINHVLLFFYKKGVGSLEAANEIRQVYGKNAISDYYARVWFKRFDAGELDLTKKVSKPTLINPEQKPPNDIIYDLFFCMNRQEIEKCRLISKLFNEIAMQRWDLLPLYRFEEFGNQYAPQLLISTYINDKKKEFWFNRDELPKIRSLRDSIFADLLMSTKRYWKRNIVTEEMLEYIYGINKEPLKVNWLQFVNPSENMLRGSLTYIHPIKHLSYDFSTYNRFHEAWPLICNPQLAVKQVHICVKSITDYIDDENFDEGWQLSSFLNQLNQGNRCSLIFYAKRLDSEMIFEDFIGGTIEVFKQAKNPGNLIEYLRIWSIKIVEEEIEDFKQVLLEKGIILSVKEKPYSSFDLLFRRNNNEDRDKKYFGTLKMGDWNLDLELDVHKKKRREYIYSDDLEDYDEDEYEDLVCDVNIKISYDKKM</sequence>
<dbReference type="Proteomes" id="UP000887540">
    <property type="component" value="Unplaced"/>
</dbReference>
<dbReference type="Gene3D" id="1.10.10.1450">
    <property type="match status" value="1"/>
</dbReference>
<feature type="domain" description="Mos1 transposase HTH" evidence="1">
    <location>
        <begin position="5"/>
        <end position="54"/>
    </location>
</feature>
<name>A0A914C9T9_9BILA</name>
<reference evidence="3" key="1">
    <citation type="submission" date="2022-11" db="UniProtKB">
        <authorList>
            <consortium name="WormBaseParasite"/>
        </authorList>
    </citation>
    <scope>IDENTIFICATION</scope>
</reference>